<reference evidence="2" key="1">
    <citation type="submission" date="2024-06" db="EMBL/GenBank/DDBJ databases">
        <title>Mesorhizobium karijinii sp. nov., a symbiont of the iconic Swainsona formosa from arid Australia.</title>
        <authorList>
            <person name="Hill Y.J."/>
            <person name="Watkin E.L.J."/>
            <person name="O'Hara G.W."/>
            <person name="Terpolilli J."/>
            <person name="Tye M.L."/>
            <person name="Kohlmeier M.G."/>
        </authorList>
    </citation>
    <scope>NUCLEOTIDE SEQUENCE</scope>
    <source>
        <strain evidence="2">WSM2240</strain>
    </source>
</reference>
<gene>
    <name evidence="2" type="ORF">ABVK50_28035</name>
</gene>
<name>A0AAU8CS28_9HYPH</name>
<organism evidence="2">
    <name type="scientific">Mesorhizobium sp. WSM2240</name>
    <dbReference type="NCBI Taxonomy" id="3228851"/>
    <lineage>
        <taxon>Bacteria</taxon>
        <taxon>Pseudomonadati</taxon>
        <taxon>Pseudomonadota</taxon>
        <taxon>Alphaproteobacteria</taxon>
        <taxon>Hyphomicrobiales</taxon>
        <taxon>Phyllobacteriaceae</taxon>
        <taxon>Mesorhizobium</taxon>
    </lineage>
</organism>
<protein>
    <recommendedName>
        <fullName evidence="3">CC domain-containing protein</fullName>
    </recommendedName>
</protein>
<feature type="region of interest" description="Disordered" evidence="1">
    <location>
        <begin position="1"/>
        <end position="21"/>
    </location>
</feature>
<accession>A0AAU8CS28</accession>
<dbReference type="RefSeq" id="WP_353643466.1">
    <property type="nucleotide sequence ID" value="NZ_CP159253.1"/>
</dbReference>
<evidence type="ECO:0000256" key="1">
    <source>
        <dbReference type="SAM" id="MobiDB-lite"/>
    </source>
</evidence>
<dbReference type="AlphaFoldDB" id="A0AAU8CS28"/>
<proteinExistence type="predicted"/>
<evidence type="ECO:0008006" key="3">
    <source>
        <dbReference type="Google" id="ProtNLM"/>
    </source>
</evidence>
<sequence>MKFPIQAKPVARQMNKGRDETAGIAPSDCCGPGRCCVGACLPFGGGCAGVCVPNIGQC</sequence>
<evidence type="ECO:0000313" key="2">
    <source>
        <dbReference type="EMBL" id="XCG49005.1"/>
    </source>
</evidence>
<dbReference type="EMBL" id="CP159253">
    <property type="protein sequence ID" value="XCG49005.1"/>
    <property type="molecule type" value="Genomic_DNA"/>
</dbReference>